<comment type="caution">
    <text evidence="6">The sequence shown here is derived from an EMBL/GenBank/DDBJ whole genome shotgun (WGS) entry which is preliminary data.</text>
</comment>
<organism evidence="6 7">
    <name type="scientific">Pandoraea soli</name>
    <dbReference type="NCBI Taxonomy" id="2508293"/>
    <lineage>
        <taxon>Bacteria</taxon>
        <taxon>Pseudomonadati</taxon>
        <taxon>Pseudomonadota</taxon>
        <taxon>Betaproteobacteria</taxon>
        <taxon>Burkholderiales</taxon>
        <taxon>Burkholderiaceae</taxon>
        <taxon>Pandoraea</taxon>
    </lineage>
</organism>
<dbReference type="Proteomes" id="UP000405357">
    <property type="component" value="Unassembled WGS sequence"/>
</dbReference>
<dbReference type="SUPFAM" id="SSF53850">
    <property type="entry name" value="Periplasmic binding protein-like II"/>
    <property type="match status" value="1"/>
</dbReference>
<dbReference type="Gene3D" id="1.10.10.10">
    <property type="entry name" value="Winged helix-like DNA-binding domain superfamily/Winged helix DNA-binding domain"/>
    <property type="match status" value="1"/>
</dbReference>
<dbReference type="Pfam" id="PF03466">
    <property type="entry name" value="LysR_substrate"/>
    <property type="match status" value="1"/>
</dbReference>
<evidence type="ECO:0000313" key="6">
    <source>
        <dbReference type="EMBL" id="VVD85518.1"/>
    </source>
</evidence>
<sequence>MGLKLRQIEAFRAVMRAGSMTAAAEILSIGQPAVSYQISTLETAVGFALFNRAKGKLTPTADAYQLLAEVDRLYDGISGIEAAAVEIAGHHRAILRVLLTSAFSNTLIVGAIGRFAASHPGLRIDLDAAHRPAVVRNVANGLADVGIVSLPVNVSRIVVEPLFTSELVCVLPRTHPLADRAAVTPDDLASLPLIAMKPGGVIRPILERWFTAAGLHRVFDYEVRDAWAAIELVRAGLGVTVVSRISAASQIGMYEDALTIIDIESIEGVEVAAIMPETDGGNRTATSLLYFLKDDLAARPAP</sequence>
<evidence type="ECO:0000313" key="7">
    <source>
        <dbReference type="Proteomes" id="UP000405357"/>
    </source>
</evidence>
<evidence type="ECO:0000259" key="5">
    <source>
        <dbReference type="PROSITE" id="PS50931"/>
    </source>
</evidence>
<evidence type="ECO:0000256" key="4">
    <source>
        <dbReference type="ARBA" id="ARBA00023163"/>
    </source>
</evidence>
<evidence type="ECO:0000256" key="1">
    <source>
        <dbReference type="ARBA" id="ARBA00009437"/>
    </source>
</evidence>
<keyword evidence="7" id="KW-1185">Reference proteome</keyword>
<dbReference type="PROSITE" id="PS50931">
    <property type="entry name" value="HTH_LYSR"/>
    <property type="match status" value="1"/>
</dbReference>
<proteinExistence type="inferred from homology"/>
<feature type="domain" description="HTH lysR-type" evidence="5">
    <location>
        <begin position="3"/>
        <end position="60"/>
    </location>
</feature>
<dbReference type="EMBL" id="CABPSG010000003">
    <property type="protein sequence ID" value="VVD85518.1"/>
    <property type="molecule type" value="Genomic_DNA"/>
</dbReference>
<comment type="similarity">
    <text evidence="1">Belongs to the LysR transcriptional regulatory family.</text>
</comment>
<dbReference type="Pfam" id="PF00126">
    <property type="entry name" value="HTH_1"/>
    <property type="match status" value="1"/>
</dbReference>
<dbReference type="PRINTS" id="PR00039">
    <property type="entry name" value="HTHLYSR"/>
</dbReference>
<keyword evidence="2" id="KW-0805">Transcription regulation</keyword>
<evidence type="ECO:0000256" key="2">
    <source>
        <dbReference type="ARBA" id="ARBA00023015"/>
    </source>
</evidence>
<keyword evidence="4" id="KW-0804">Transcription</keyword>
<name>A0ABY6VT88_9BURK</name>
<dbReference type="SUPFAM" id="SSF46785">
    <property type="entry name" value="Winged helix' DNA-binding domain"/>
    <property type="match status" value="1"/>
</dbReference>
<dbReference type="InterPro" id="IPR005119">
    <property type="entry name" value="LysR_subst-bd"/>
</dbReference>
<dbReference type="Gene3D" id="3.40.190.290">
    <property type="match status" value="1"/>
</dbReference>
<keyword evidence="3" id="KW-0238">DNA-binding</keyword>
<evidence type="ECO:0000256" key="3">
    <source>
        <dbReference type="ARBA" id="ARBA00023125"/>
    </source>
</evidence>
<gene>
    <name evidence="6" type="ORF">PSO31014_01327</name>
</gene>
<dbReference type="InterPro" id="IPR036390">
    <property type="entry name" value="WH_DNA-bd_sf"/>
</dbReference>
<dbReference type="InterPro" id="IPR036388">
    <property type="entry name" value="WH-like_DNA-bd_sf"/>
</dbReference>
<reference evidence="6 7" key="1">
    <citation type="submission" date="2019-08" db="EMBL/GenBank/DDBJ databases">
        <authorList>
            <person name="Peeters C."/>
        </authorList>
    </citation>
    <scope>NUCLEOTIDE SEQUENCE [LARGE SCALE GENOMIC DNA]</scope>
    <source>
        <strain evidence="6 7">LMG 31014</strain>
    </source>
</reference>
<dbReference type="PANTHER" id="PTHR30427:SF1">
    <property type="entry name" value="TRANSCRIPTIONAL ACTIVATOR PROTEIN LYSR"/>
    <property type="match status" value="1"/>
</dbReference>
<accession>A0ABY6VT88</accession>
<dbReference type="InterPro" id="IPR000847">
    <property type="entry name" value="LysR_HTH_N"/>
</dbReference>
<dbReference type="PANTHER" id="PTHR30427">
    <property type="entry name" value="TRANSCRIPTIONAL ACTIVATOR PROTEIN LYSR"/>
    <property type="match status" value="1"/>
</dbReference>
<protein>
    <submittedName>
        <fullName evidence="6">LysR family transcriptional regulator</fullName>
    </submittedName>
</protein>